<sequence>MLQNLRCKILTVRKALRGDAVSINYDAYTYEKLISVCNQEGISLCNEIKLNQQIKIYHLNEKQQLGKFCEQFAIDMPESSKKSNRHRGKRDYKKKPHIIDHYARNCKVKDKIKRLDLEDNIKDSLYKILLNSSSKNSSPNNSDGEESSTSEDLKVLHEEDCMSSSKEECTACHIGQSCDNKDKDEFYQLYSRFKDLNINVISNDNWVEMLRMIDDLTLRSQIIDKIGNTTTSINDTRIPKESPAHNNAYTMAEVKRQLKLRSQRNHKSYYNSRFG</sequence>
<dbReference type="EMBL" id="JACXVP010000007">
    <property type="protein sequence ID" value="KAG5594852.1"/>
    <property type="molecule type" value="Genomic_DNA"/>
</dbReference>
<keyword evidence="2" id="KW-1185">Reference proteome</keyword>
<dbReference type="PANTHER" id="PTHR33054:SF13">
    <property type="entry name" value="CCHC-TYPE DOMAIN-CONTAINING PROTEIN"/>
    <property type="match status" value="1"/>
</dbReference>
<name>A0A9J5Y6I5_SOLCO</name>
<proteinExistence type="predicted"/>
<protein>
    <submittedName>
        <fullName evidence="1">Uncharacterized protein</fullName>
    </submittedName>
</protein>
<accession>A0A9J5Y6I5</accession>
<evidence type="ECO:0000313" key="1">
    <source>
        <dbReference type="EMBL" id="KAG5594852.1"/>
    </source>
</evidence>
<dbReference type="OrthoDB" id="1735266at2759"/>
<dbReference type="Proteomes" id="UP000824120">
    <property type="component" value="Chromosome 7"/>
</dbReference>
<reference evidence="1 2" key="1">
    <citation type="submission" date="2020-09" db="EMBL/GenBank/DDBJ databases">
        <title>De no assembly of potato wild relative species, Solanum commersonii.</title>
        <authorList>
            <person name="Cho K."/>
        </authorList>
    </citation>
    <scope>NUCLEOTIDE SEQUENCE [LARGE SCALE GENOMIC DNA]</scope>
    <source>
        <strain evidence="1">LZ3.2</strain>
        <tissue evidence="1">Leaf</tissue>
    </source>
</reference>
<comment type="caution">
    <text evidence="1">The sequence shown here is derived from an EMBL/GenBank/DDBJ whole genome shotgun (WGS) entry which is preliminary data.</text>
</comment>
<organism evidence="1 2">
    <name type="scientific">Solanum commersonii</name>
    <name type="common">Commerson's wild potato</name>
    <name type="synonym">Commerson's nightshade</name>
    <dbReference type="NCBI Taxonomy" id="4109"/>
    <lineage>
        <taxon>Eukaryota</taxon>
        <taxon>Viridiplantae</taxon>
        <taxon>Streptophyta</taxon>
        <taxon>Embryophyta</taxon>
        <taxon>Tracheophyta</taxon>
        <taxon>Spermatophyta</taxon>
        <taxon>Magnoliopsida</taxon>
        <taxon>eudicotyledons</taxon>
        <taxon>Gunneridae</taxon>
        <taxon>Pentapetalae</taxon>
        <taxon>asterids</taxon>
        <taxon>lamiids</taxon>
        <taxon>Solanales</taxon>
        <taxon>Solanaceae</taxon>
        <taxon>Solanoideae</taxon>
        <taxon>Solaneae</taxon>
        <taxon>Solanum</taxon>
    </lineage>
</organism>
<evidence type="ECO:0000313" key="2">
    <source>
        <dbReference type="Proteomes" id="UP000824120"/>
    </source>
</evidence>
<dbReference type="PANTHER" id="PTHR33054">
    <property type="entry name" value="CCHC-TYPE DOMAIN-CONTAINING PROTEIN"/>
    <property type="match status" value="1"/>
</dbReference>
<gene>
    <name evidence="1" type="ORF">H5410_036084</name>
</gene>
<dbReference type="AlphaFoldDB" id="A0A9J5Y6I5"/>